<sequence>MSMRTAVMDKKRFSINLSGRVSDYHGQNATLIYTICPSLPTSRTKLLTNTSEKSLPLLKHKKSPPN</sequence>
<dbReference type="EMBL" id="WJNH01000003">
    <property type="protein sequence ID" value="MRG86065.1"/>
    <property type="molecule type" value="Genomic_DNA"/>
</dbReference>
<dbReference type="AlphaFoldDB" id="A0A6G1X581"/>
<name>A0A6G1X581_9BACI</name>
<gene>
    <name evidence="1" type="ORF">GH754_06955</name>
</gene>
<proteinExistence type="predicted"/>
<keyword evidence="2" id="KW-1185">Reference proteome</keyword>
<accession>A0A6G1X581</accession>
<organism evidence="1 2">
    <name type="scientific">Salinibacillus xinjiangensis</name>
    <dbReference type="NCBI Taxonomy" id="1229268"/>
    <lineage>
        <taxon>Bacteria</taxon>
        <taxon>Bacillati</taxon>
        <taxon>Bacillota</taxon>
        <taxon>Bacilli</taxon>
        <taxon>Bacillales</taxon>
        <taxon>Bacillaceae</taxon>
        <taxon>Salinibacillus</taxon>
    </lineage>
</organism>
<dbReference type="Proteomes" id="UP000480185">
    <property type="component" value="Unassembled WGS sequence"/>
</dbReference>
<evidence type="ECO:0000313" key="2">
    <source>
        <dbReference type="Proteomes" id="UP000480185"/>
    </source>
</evidence>
<protein>
    <submittedName>
        <fullName evidence="1">Uncharacterized protein</fullName>
    </submittedName>
</protein>
<comment type="caution">
    <text evidence="1">The sequence shown here is derived from an EMBL/GenBank/DDBJ whole genome shotgun (WGS) entry which is preliminary data.</text>
</comment>
<evidence type="ECO:0000313" key="1">
    <source>
        <dbReference type="EMBL" id="MRG86065.1"/>
    </source>
</evidence>
<reference evidence="1 2" key="1">
    <citation type="submission" date="2019-11" db="EMBL/GenBank/DDBJ databases">
        <authorList>
            <person name="Li J."/>
        </authorList>
    </citation>
    <scope>NUCLEOTIDE SEQUENCE [LARGE SCALE GENOMIC DNA]</scope>
    <source>
        <strain evidence="1 2">J4</strain>
    </source>
</reference>